<feature type="compositionally biased region" description="Basic and acidic residues" evidence="1">
    <location>
        <begin position="40"/>
        <end position="50"/>
    </location>
</feature>
<dbReference type="Proteomes" id="UP001066276">
    <property type="component" value="Chromosome 5"/>
</dbReference>
<evidence type="ECO:0000256" key="1">
    <source>
        <dbReference type="SAM" id="MobiDB-lite"/>
    </source>
</evidence>
<feature type="compositionally biased region" description="Polar residues" evidence="1">
    <location>
        <begin position="20"/>
        <end position="39"/>
    </location>
</feature>
<feature type="compositionally biased region" description="Basic and acidic residues" evidence="1">
    <location>
        <begin position="126"/>
        <end position="140"/>
    </location>
</feature>
<feature type="region of interest" description="Disordered" evidence="1">
    <location>
        <begin position="118"/>
        <end position="140"/>
    </location>
</feature>
<evidence type="ECO:0000313" key="2">
    <source>
        <dbReference type="EMBL" id="KAJ1151138.1"/>
    </source>
</evidence>
<organism evidence="2 3">
    <name type="scientific">Pleurodeles waltl</name>
    <name type="common">Iberian ribbed newt</name>
    <dbReference type="NCBI Taxonomy" id="8319"/>
    <lineage>
        <taxon>Eukaryota</taxon>
        <taxon>Metazoa</taxon>
        <taxon>Chordata</taxon>
        <taxon>Craniata</taxon>
        <taxon>Vertebrata</taxon>
        <taxon>Euteleostomi</taxon>
        <taxon>Amphibia</taxon>
        <taxon>Batrachia</taxon>
        <taxon>Caudata</taxon>
        <taxon>Salamandroidea</taxon>
        <taxon>Salamandridae</taxon>
        <taxon>Pleurodelinae</taxon>
        <taxon>Pleurodeles</taxon>
    </lineage>
</organism>
<comment type="caution">
    <text evidence="2">The sequence shown here is derived from an EMBL/GenBank/DDBJ whole genome shotgun (WGS) entry which is preliminary data.</text>
</comment>
<dbReference type="AlphaFoldDB" id="A0AAV7RJK1"/>
<feature type="region of interest" description="Disordered" evidence="1">
    <location>
        <begin position="1"/>
        <end position="60"/>
    </location>
</feature>
<name>A0AAV7RJK1_PLEWA</name>
<accession>A0AAV7RJK1</accession>
<evidence type="ECO:0000313" key="3">
    <source>
        <dbReference type="Proteomes" id="UP001066276"/>
    </source>
</evidence>
<keyword evidence="3" id="KW-1185">Reference proteome</keyword>
<protein>
    <submittedName>
        <fullName evidence="2">Uncharacterized protein</fullName>
    </submittedName>
</protein>
<reference evidence="2" key="1">
    <citation type="journal article" date="2022" name="bioRxiv">
        <title>Sequencing and chromosome-scale assembly of the giantPleurodeles waltlgenome.</title>
        <authorList>
            <person name="Brown T."/>
            <person name="Elewa A."/>
            <person name="Iarovenko S."/>
            <person name="Subramanian E."/>
            <person name="Araus A.J."/>
            <person name="Petzold A."/>
            <person name="Susuki M."/>
            <person name="Suzuki K.-i.T."/>
            <person name="Hayashi T."/>
            <person name="Toyoda A."/>
            <person name="Oliveira C."/>
            <person name="Osipova E."/>
            <person name="Leigh N.D."/>
            <person name="Simon A."/>
            <person name="Yun M.H."/>
        </authorList>
    </citation>
    <scope>NUCLEOTIDE SEQUENCE</scope>
    <source>
        <strain evidence="2">20211129_DDA</strain>
        <tissue evidence="2">Liver</tissue>
    </source>
</reference>
<dbReference type="EMBL" id="JANPWB010000009">
    <property type="protein sequence ID" value="KAJ1151138.1"/>
    <property type="molecule type" value="Genomic_DNA"/>
</dbReference>
<proteinExistence type="predicted"/>
<gene>
    <name evidence="2" type="ORF">NDU88_003925</name>
</gene>
<sequence>MEATRLGSGAVDQKVDKAFSRQQTTEHITEQNSEQTNKQIEPELQFKKQDAALAQGPEQGPDLIALRMEYIGGESYGRRSERGSEIRTAESAKIDLAGSSMVVQADGHVHRKPCHMLKEQQSASESPRKESKTREQQGREGLESLLELLYHERLSGEHMTANNELGNIGVPVNGTPNRNSDYLNDSSLMFLYCRIYPAA</sequence>